<keyword evidence="3" id="KW-1185">Reference proteome</keyword>
<name>A0ABQ5IA15_9ASTR</name>
<accession>A0ABQ5IA15</accession>
<evidence type="ECO:0000259" key="1">
    <source>
        <dbReference type="Pfam" id="PF07727"/>
    </source>
</evidence>
<proteinExistence type="predicted"/>
<evidence type="ECO:0000313" key="2">
    <source>
        <dbReference type="EMBL" id="GJT96977.1"/>
    </source>
</evidence>
<dbReference type="Proteomes" id="UP001151760">
    <property type="component" value="Unassembled WGS sequence"/>
</dbReference>
<dbReference type="InterPro" id="IPR043502">
    <property type="entry name" value="DNA/RNA_pol_sf"/>
</dbReference>
<sequence>MGCYFYYPPENKIFVAQNAEFFEDNLIVQEVSGSHRPLIMSGSDKGLELIQEEDTQPSENTSEEHNEVVPMEVEPQNVKVLIRRSARIPQAPDKYGFYVDVDEWLEAINTEMQTMKDNQVWILVELPPNVRTVGSKWLFKKKTDIDGNVHTFKARLVAKGYTQTYGVDYGETFSPVAYIRAIRILLAIATFYDYEIWQMDVKTTFLNGHLSEDVYMVQPKRFMDLKHPNKVCKLQRSIYGLKQASITSGSSVAFLYLYVDDILLMGNSVTMLQEVKSWLYLAGQWSLSQSAYLEKILKKFRMENSKKGYTSMMEKPDYRKSQGAKTPSEVQRMQRVPYASAIGSIINNPSFTTRMTIANLTS</sequence>
<reference evidence="2" key="2">
    <citation type="submission" date="2022-01" db="EMBL/GenBank/DDBJ databases">
        <authorList>
            <person name="Yamashiro T."/>
            <person name="Shiraishi A."/>
            <person name="Satake H."/>
            <person name="Nakayama K."/>
        </authorList>
    </citation>
    <scope>NUCLEOTIDE SEQUENCE</scope>
</reference>
<gene>
    <name evidence="2" type="ORF">Tco_1092495</name>
</gene>
<dbReference type="Pfam" id="PF07727">
    <property type="entry name" value="RVT_2"/>
    <property type="match status" value="1"/>
</dbReference>
<organism evidence="2 3">
    <name type="scientific">Tanacetum coccineum</name>
    <dbReference type="NCBI Taxonomy" id="301880"/>
    <lineage>
        <taxon>Eukaryota</taxon>
        <taxon>Viridiplantae</taxon>
        <taxon>Streptophyta</taxon>
        <taxon>Embryophyta</taxon>
        <taxon>Tracheophyta</taxon>
        <taxon>Spermatophyta</taxon>
        <taxon>Magnoliopsida</taxon>
        <taxon>eudicotyledons</taxon>
        <taxon>Gunneridae</taxon>
        <taxon>Pentapetalae</taxon>
        <taxon>asterids</taxon>
        <taxon>campanulids</taxon>
        <taxon>Asterales</taxon>
        <taxon>Asteraceae</taxon>
        <taxon>Asteroideae</taxon>
        <taxon>Anthemideae</taxon>
        <taxon>Anthemidinae</taxon>
        <taxon>Tanacetum</taxon>
    </lineage>
</organism>
<feature type="domain" description="Reverse transcriptase Ty1/copia-type" evidence="1">
    <location>
        <begin position="118"/>
        <end position="247"/>
    </location>
</feature>
<dbReference type="InterPro" id="IPR013103">
    <property type="entry name" value="RVT_2"/>
</dbReference>
<evidence type="ECO:0000313" key="3">
    <source>
        <dbReference type="Proteomes" id="UP001151760"/>
    </source>
</evidence>
<protein>
    <submittedName>
        <fullName evidence="2">Retrotransposon protein, putative, ty1-copia subclass</fullName>
    </submittedName>
</protein>
<reference evidence="2" key="1">
    <citation type="journal article" date="2022" name="Int. J. Mol. Sci.">
        <title>Draft Genome of Tanacetum Coccineum: Genomic Comparison of Closely Related Tanacetum-Family Plants.</title>
        <authorList>
            <person name="Yamashiro T."/>
            <person name="Shiraishi A."/>
            <person name="Nakayama K."/>
            <person name="Satake H."/>
        </authorList>
    </citation>
    <scope>NUCLEOTIDE SEQUENCE</scope>
</reference>
<dbReference type="SUPFAM" id="SSF56672">
    <property type="entry name" value="DNA/RNA polymerases"/>
    <property type="match status" value="1"/>
</dbReference>
<comment type="caution">
    <text evidence="2">The sequence shown here is derived from an EMBL/GenBank/DDBJ whole genome shotgun (WGS) entry which is preliminary data.</text>
</comment>
<dbReference type="EMBL" id="BQNB010020530">
    <property type="protein sequence ID" value="GJT96977.1"/>
    <property type="molecule type" value="Genomic_DNA"/>
</dbReference>